<keyword evidence="2" id="KW-0479">Metal-binding</keyword>
<dbReference type="InterPro" id="IPR001041">
    <property type="entry name" value="2Fe-2S_ferredoxin-type"/>
</dbReference>
<dbReference type="RefSeq" id="WP_065063010.1">
    <property type="nucleotide sequence ID" value="NZ_CADFGN010000016.1"/>
</dbReference>
<dbReference type="Gene3D" id="1.10.150.120">
    <property type="entry name" value="[2Fe-2S]-binding domain"/>
    <property type="match status" value="1"/>
</dbReference>
<keyword evidence="5" id="KW-0411">Iron-sulfur</keyword>
<evidence type="ECO:0000256" key="5">
    <source>
        <dbReference type="ARBA" id="ARBA00023014"/>
    </source>
</evidence>
<dbReference type="Gene3D" id="3.10.20.30">
    <property type="match status" value="1"/>
</dbReference>
<dbReference type="InterPro" id="IPR036884">
    <property type="entry name" value="2Fe-2S-bd_dom_sf"/>
</dbReference>
<sequence length="173" mass="18340">MITLNVNGATHTLDIDPSTPLLYALRNDLKLHGAKFGCGLGQCGACTVIVDGEATFSCLVPVSAIGARPVRTLEGLGNAAHPGALQNAFIKHQAAQCGYCIAGMIMRAQALLDKNAHPSEQELRDHMEPNLCRCGTHMRILAAVREVAGMPQPALQSVAQAVAQPHIETKAQR</sequence>
<evidence type="ECO:0000259" key="6">
    <source>
        <dbReference type="PROSITE" id="PS51085"/>
    </source>
</evidence>
<name>A0A1A5X5J9_9BURK</name>
<dbReference type="SUPFAM" id="SSF54292">
    <property type="entry name" value="2Fe-2S ferredoxin-like"/>
    <property type="match status" value="1"/>
</dbReference>
<evidence type="ECO:0000313" key="7">
    <source>
        <dbReference type="EMBL" id="PXX09616.1"/>
    </source>
</evidence>
<keyword evidence="3" id="KW-0560">Oxidoreductase</keyword>
<keyword evidence="10" id="KW-1185">Reference proteome</keyword>
<dbReference type="GO" id="GO:0046872">
    <property type="term" value="F:metal ion binding"/>
    <property type="evidence" value="ECO:0007669"/>
    <property type="project" value="UniProtKB-KW"/>
</dbReference>
<evidence type="ECO:0000256" key="3">
    <source>
        <dbReference type="ARBA" id="ARBA00023002"/>
    </source>
</evidence>
<dbReference type="SUPFAM" id="SSF47741">
    <property type="entry name" value="CO dehydrogenase ISP C-domain like"/>
    <property type="match status" value="1"/>
</dbReference>
<keyword evidence="4" id="KW-0408">Iron</keyword>
<dbReference type="Pfam" id="PF00111">
    <property type="entry name" value="Fer2"/>
    <property type="match status" value="1"/>
</dbReference>
<reference evidence="8 9" key="1">
    <citation type="submission" date="2016-10" db="EMBL/GenBank/DDBJ databases">
        <authorList>
            <person name="Varghese N."/>
            <person name="Submissions S."/>
        </authorList>
    </citation>
    <scope>NUCLEOTIDE SEQUENCE [LARGE SCALE GENOMIC DNA]</scope>
    <source>
        <strain evidence="8 9">LMG 22274</strain>
    </source>
</reference>
<evidence type="ECO:0000313" key="9">
    <source>
        <dbReference type="Proteomes" id="UP000183529"/>
    </source>
</evidence>
<evidence type="ECO:0000313" key="8">
    <source>
        <dbReference type="EMBL" id="SEK12075.1"/>
    </source>
</evidence>
<protein>
    <submittedName>
        <fullName evidence="7">Aerobic-type carbon monoxide dehydrogenase small subunit (CoxS/CutS family)</fullName>
    </submittedName>
    <submittedName>
        <fullName evidence="8">Aerobic-type carbon monoxide dehydrogenase, small subunit, CoxS/CutS family</fullName>
    </submittedName>
</protein>
<gene>
    <name evidence="7" type="ORF">C7400_12388</name>
    <name evidence="8" type="ORF">SAMN05216550_12190</name>
</gene>
<dbReference type="OrthoDB" id="9179439at2"/>
<dbReference type="InterPro" id="IPR002888">
    <property type="entry name" value="2Fe-2S-bd"/>
</dbReference>
<dbReference type="PANTHER" id="PTHR44379:SF6">
    <property type="entry name" value="BLR6046 PROTEIN"/>
    <property type="match status" value="1"/>
</dbReference>
<feature type="domain" description="2Fe-2S ferredoxin-type" evidence="6">
    <location>
        <begin position="1"/>
        <end position="76"/>
    </location>
</feature>
<dbReference type="InterPro" id="IPR036010">
    <property type="entry name" value="2Fe-2S_ferredoxin-like_sf"/>
</dbReference>
<evidence type="ECO:0000256" key="4">
    <source>
        <dbReference type="ARBA" id="ARBA00023004"/>
    </source>
</evidence>
<dbReference type="GO" id="GO:0051537">
    <property type="term" value="F:2 iron, 2 sulfur cluster binding"/>
    <property type="evidence" value="ECO:0007669"/>
    <property type="project" value="UniProtKB-KW"/>
</dbReference>
<dbReference type="InterPro" id="IPR012675">
    <property type="entry name" value="Beta-grasp_dom_sf"/>
</dbReference>
<dbReference type="EMBL" id="FNZM01000021">
    <property type="protein sequence ID" value="SEK12075.1"/>
    <property type="molecule type" value="Genomic_DNA"/>
</dbReference>
<dbReference type="Proteomes" id="UP000183529">
    <property type="component" value="Unassembled WGS sequence"/>
</dbReference>
<dbReference type="EMBL" id="QJJV01000023">
    <property type="protein sequence ID" value="PXX09616.1"/>
    <property type="molecule type" value="Genomic_DNA"/>
</dbReference>
<dbReference type="GO" id="GO:0016491">
    <property type="term" value="F:oxidoreductase activity"/>
    <property type="evidence" value="ECO:0007669"/>
    <property type="project" value="UniProtKB-KW"/>
</dbReference>
<dbReference type="Pfam" id="PF01799">
    <property type="entry name" value="Fer2_2"/>
    <property type="match status" value="1"/>
</dbReference>
<dbReference type="PROSITE" id="PS00197">
    <property type="entry name" value="2FE2S_FER_1"/>
    <property type="match status" value="1"/>
</dbReference>
<dbReference type="Proteomes" id="UP000247515">
    <property type="component" value="Unassembled WGS sequence"/>
</dbReference>
<proteinExistence type="predicted"/>
<dbReference type="GeneID" id="61308029"/>
<dbReference type="PANTHER" id="PTHR44379">
    <property type="entry name" value="OXIDOREDUCTASE WITH IRON-SULFUR SUBUNIT"/>
    <property type="match status" value="1"/>
</dbReference>
<evidence type="ECO:0000256" key="1">
    <source>
        <dbReference type="ARBA" id="ARBA00022714"/>
    </source>
</evidence>
<dbReference type="InterPro" id="IPR006058">
    <property type="entry name" value="2Fe2S_fd_BS"/>
</dbReference>
<dbReference type="InterPro" id="IPR051452">
    <property type="entry name" value="Diverse_Oxidoreductases"/>
</dbReference>
<dbReference type="CDD" id="cd00207">
    <property type="entry name" value="fer2"/>
    <property type="match status" value="1"/>
</dbReference>
<accession>A0A1A5X5J9</accession>
<organism evidence="8 9">
    <name type="scientific">Paraburkholderia tropica</name>
    <dbReference type="NCBI Taxonomy" id="92647"/>
    <lineage>
        <taxon>Bacteria</taxon>
        <taxon>Pseudomonadati</taxon>
        <taxon>Pseudomonadota</taxon>
        <taxon>Betaproteobacteria</taxon>
        <taxon>Burkholderiales</taxon>
        <taxon>Burkholderiaceae</taxon>
        <taxon>Paraburkholderia</taxon>
    </lineage>
</organism>
<reference evidence="7 10" key="2">
    <citation type="submission" date="2018-05" db="EMBL/GenBank/DDBJ databases">
        <title>Genomic Encyclopedia of Type Strains, Phase IV (KMG-V): Genome sequencing to study the core and pangenomes of soil and plant-associated prokaryotes.</title>
        <authorList>
            <person name="Whitman W."/>
        </authorList>
    </citation>
    <scope>NUCLEOTIDE SEQUENCE [LARGE SCALE GENOMIC DNA]</scope>
    <source>
        <strain evidence="7 10">SIr-6563</strain>
    </source>
</reference>
<comment type="caution">
    <text evidence="8">The sequence shown here is derived from an EMBL/GenBank/DDBJ whole genome shotgun (WGS) entry which is preliminary data.</text>
</comment>
<dbReference type="AlphaFoldDB" id="A0A1A5X5J9"/>
<evidence type="ECO:0000313" key="10">
    <source>
        <dbReference type="Proteomes" id="UP000247515"/>
    </source>
</evidence>
<dbReference type="PROSITE" id="PS51085">
    <property type="entry name" value="2FE2S_FER_2"/>
    <property type="match status" value="1"/>
</dbReference>
<keyword evidence="1" id="KW-0001">2Fe-2S</keyword>
<evidence type="ECO:0000256" key="2">
    <source>
        <dbReference type="ARBA" id="ARBA00022723"/>
    </source>
</evidence>